<organism evidence="6 7">
    <name type="scientific">Methylopila jiangsuensis</name>
    <dbReference type="NCBI Taxonomy" id="586230"/>
    <lineage>
        <taxon>Bacteria</taxon>
        <taxon>Pseudomonadati</taxon>
        <taxon>Pseudomonadota</taxon>
        <taxon>Alphaproteobacteria</taxon>
        <taxon>Hyphomicrobiales</taxon>
        <taxon>Methylopilaceae</taxon>
        <taxon>Methylopila</taxon>
    </lineage>
</organism>
<comment type="subcellular location">
    <subcellularLocation>
        <location evidence="1">Periplasm</location>
    </subcellularLocation>
</comment>
<reference evidence="6" key="2">
    <citation type="submission" date="2023-01" db="EMBL/GenBank/DDBJ databases">
        <authorList>
            <person name="Sun Q."/>
            <person name="Evtushenko L."/>
        </authorList>
    </citation>
    <scope>NUCLEOTIDE SEQUENCE</scope>
    <source>
        <strain evidence="6">VKM B-2555</strain>
    </source>
</reference>
<evidence type="ECO:0000256" key="2">
    <source>
        <dbReference type="ARBA" id="ARBA00022729"/>
    </source>
</evidence>
<dbReference type="NCBIfam" id="TIGR03170">
    <property type="entry name" value="flgA_cterm"/>
    <property type="match status" value="1"/>
</dbReference>
<keyword evidence="6" id="KW-0966">Cell projection</keyword>
<feature type="domain" description="SAF" evidence="5">
    <location>
        <begin position="180"/>
        <end position="240"/>
    </location>
</feature>
<gene>
    <name evidence="6" type="primary">flgA</name>
    <name evidence="6" type="ORF">GCM10008171_29940</name>
</gene>
<comment type="caution">
    <text evidence="6">The sequence shown here is derived from an EMBL/GenBank/DDBJ whole genome shotgun (WGS) entry which is preliminary data.</text>
</comment>
<dbReference type="SMART" id="SM00858">
    <property type="entry name" value="SAF"/>
    <property type="match status" value="1"/>
</dbReference>
<evidence type="ECO:0000256" key="3">
    <source>
        <dbReference type="ARBA" id="ARBA00022764"/>
    </source>
</evidence>
<name>A0A9W6N4W3_9HYPH</name>
<dbReference type="GO" id="GO:0044780">
    <property type="term" value="P:bacterial-type flagellum assembly"/>
    <property type="evidence" value="ECO:0007669"/>
    <property type="project" value="InterPro"/>
</dbReference>
<keyword evidence="3" id="KW-0574">Periplasm</keyword>
<dbReference type="AlphaFoldDB" id="A0A9W6N4W3"/>
<feature type="chain" id="PRO_5040771596" evidence="4">
    <location>
        <begin position="21"/>
        <end position="311"/>
    </location>
</feature>
<evidence type="ECO:0000256" key="4">
    <source>
        <dbReference type="SAM" id="SignalP"/>
    </source>
</evidence>
<keyword evidence="2 4" id="KW-0732">Signal</keyword>
<evidence type="ECO:0000313" key="6">
    <source>
        <dbReference type="EMBL" id="GLK77740.1"/>
    </source>
</evidence>
<accession>A0A9W6N4W3</accession>
<proteinExistence type="predicted"/>
<reference evidence="6" key="1">
    <citation type="journal article" date="2014" name="Int. J. Syst. Evol. Microbiol.">
        <title>Complete genome sequence of Corynebacterium casei LMG S-19264T (=DSM 44701T), isolated from a smear-ripened cheese.</title>
        <authorList>
            <consortium name="US DOE Joint Genome Institute (JGI-PGF)"/>
            <person name="Walter F."/>
            <person name="Albersmeier A."/>
            <person name="Kalinowski J."/>
            <person name="Ruckert C."/>
        </authorList>
    </citation>
    <scope>NUCLEOTIDE SEQUENCE</scope>
    <source>
        <strain evidence="6">VKM B-2555</strain>
    </source>
</reference>
<dbReference type="Proteomes" id="UP001143364">
    <property type="component" value="Unassembled WGS sequence"/>
</dbReference>
<keyword evidence="6" id="KW-0282">Flagellum</keyword>
<protein>
    <submittedName>
        <fullName evidence="6">Flagellar basal body P-ring biosynthesis protein FlgA</fullName>
    </submittedName>
</protein>
<dbReference type="GO" id="GO:0042597">
    <property type="term" value="C:periplasmic space"/>
    <property type="evidence" value="ECO:0007669"/>
    <property type="project" value="UniProtKB-SubCell"/>
</dbReference>
<keyword evidence="7" id="KW-1185">Reference proteome</keyword>
<dbReference type="InterPro" id="IPR039246">
    <property type="entry name" value="Flagellar_FlgA"/>
</dbReference>
<evidence type="ECO:0000256" key="1">
    <source>
        <dbReference type="ARBA" id="ARBA00004418"/>
    </source>
</evidence>
<evidence type="ECO:0000313" key="7">
    <source>
        <dbReference type="Proteomes" id="UP001143364"/>
    </source>
</evidence>
<dbReference type="Pfam" id="PF13144">
    <property type="entry name" value="ChapFlgA"/>
    <property type="match status" value="1"/>
</dbReference>
<keyword evidence="6" id="KW-0969">Cilium</keyword>
<sequence>MIRRAAASLAVLLAVSPALAGPSLRAAALVSSDRVTVGDLIEGADPALADVALFRAPDLGLTGAVPAQDVAEAARRAGVVDLDLGASANVSVTRLSRAFTADDIERAVAERAAAEFGAQAEAMRVTLDEAATLHLDPSAAPQPVIARFAADPRSGRFEASFAAGRDGAVRRVTGSAIETVEVAVAARSLARGDVLREADVVLERRPRVQSGEGVDLAAAKGMALRRPMREGQALRAADLIRPQHVERGGFVTLVYGLGGMSLSLKAKALQSGAQGDLVAVQNIQSKRTVTGVVTGPSEVTVSAAPTAVARR</sequence>
<evidence type="ECO:0000259" key="5">
    <source>
        <dbReference type="SMART" id="SM00858"/>
    </source>
</evidence>
<feature type="signal peptide" evidence="4">
    <location>
        <begin position="1"/>
        <end position="20"/>
    </location>
</feature>
<dbReference type="PANTHER" id="PTHR36307:SF1">
    <property type="entry name" value="FLAGELLA BASAL BODY P-RING FORMATION PROTEIN FLGA"/>
    <property type="match status" value="1"/>
</dbReference>
<dbReference type="EMBL" id="BSFK01000016">
    <property type="protein sequence ID" value="GLK77740.1"/>
    <property type="molecule type" value="Genomic_DNA"/>
</dbReference>
<dbReference type="InterPro" id="IPR013974">
    <property type="entry name" value="SAF"/>
</dbReference>
<dbReference type="RefSeq" id="WP_271205578.1">
    <property type="nucleotide sequence ID" value="NZ_BSFK01000016.1"/>
</dbReference>
<dbReference type="InterPro" id="IPR017585">
    <property type="entry name" value="SAF_FlgA"/>
</dbReference>
<dbReference type="Gene3D" id="2.30.30.760">
    <property type="match status" value="1"/>
</dbReference>
<dbReference type="CDD" id="cd11614">
    <property type="entry name" value="SAF_CpaB_FlgA_like"/>
    <property type="match status" value="1"/>
</dbReference>
<dbReference type="Gene3D" id="3.90.1210.10">
    <property type="entry name" value="Antifreeze-like/N-acetylneuraminic acid synthase C-terminal domain"/>
    <property type="match status" value="1"/>
</dbReference>
<dbReference type="PANTHER" id="PTHR36307">
    <property type="entry name" value="FLAGELLA BASAL BODY P-RING FORMATION PROTEIN FLGA"/>
    <property type="match status" value="1"/>
</dbReference>